<evidence type="ECO:0000256" key="3">
    <source>
        <dbReference type="ARBA" id="ARBA00023163"/>
    </source>
</evidence>
<sequence length="404" mass="45679">MSFTSPLFLLRDFVTSQKLDSVSFDRDSNSIQFGHDGASFPADADTEYIAGDGKALSLKTIWFFAQQPPAKYAMACRNQNIPAVNFNERKALKDFLASKLETLDAISKKSSQSKRKAEAGESTLSKKQKAEEESGTKERALYTAELAMKSSKNFDVVFRILSDLARQEEKKRREEAGGVKHYDRYSQVQKEDATTAVDSAGTFKSKKRRGVTQDARPQQKESLPKPAPPPARAEPKQDKKNLLPIVIVPQAQTGLICKSNFKSLFEEGKYQSSKNLPSHSGPVIVTHRMSNGQTKHFKVMDDVERIRSAEWQLVVAVVVLGKSWQFKSWPSLFKSPSGDVDFPKLFSQVRGFYFQFEDDAPEKSVREWNVKVAKLPRGQRHQDRAVVSSFWSEVERVMKRKNLL</sequence>
<dbReference type="AlphaFoldDB" id="A0A7S3DHK3"/>
<feature type="compositionally biased region" description="Basic and acidic residues" evidence="5">
    <location>
        <begin position="168"/>
        <end position="193"/>
    </location>
</feature>
<gene>
    <name evidence="8" type="ORF">PBIL07802_LOCUS20149</name>
</gene>
<dbReference type="Pfam" id="PF05179">
    <property type="entry name" value="CDC73_C"/>
    <property type="match status" value="1"/>
</dbReference>
<evidence type="ECO:0000259" key="6">
    <source>
        <dbReference type="Pfam" id="PF05179"/>
    </source>
</evidence>
<dbReference type="EMBL" id="HBIB01031074">
    <property type="protein sequence ID" value="CAE0257888.1"/>
    <property type="molecule type" value="Transcribed_RNA"/>
</dbReference>
<evidence type="ECO:0008006" key="9">
    <source>
        <dbReference type="Google" id="ProtNLM"/>
    </source>
</evidence>
<evidence type="ECO:0000313" key="8">
    <source>
        <dbReference type="EMBL" id="CAE0257888.1"/>
    </source>
</evidence>
<dbReference type="GO" id="GO:0006368">
    <property type="term" value="P:transcription elongation by RNA polymerase II"/>
    <property type="evidence" value="ECO:0007669"/>
    <property type="project" value="InterPro"/>
</dbReference>
<feature type="domain" description="Paf1 complex subunit Cdc73 N-terminal" evidence="7">
    <location>
        <begin position="6"/>
        <end position="151"/>
    </location>
</feature>
<feature type="domain" description="Cell division control protein 73 C-terminal" evidence="6">
    <location>
        <begin position="242"/>
        <end position="396"/>
    </location>
</feature>
<accession>A0A7S3DHK3</accession>
<keyword evidence="3" id="KW-0804">Transcription</keyword>
<dbReference type="PANTHER" id="PTHR12466:SF8">
    <property type="entry name" value="PARAFIBROMIN"/>
    <property type="match status" value="1"/>
</dbReference>
<keyword evidence="4" id="KW-0539">Nucleus</keyword>
<dbReference type="GO" id="GO:0032968">
    <property type="term" value="P:positive regulation of transcription elongation by RNA polymerase II"/>
    <property type="evidence" value="ECO:0007669"/>
    <property type="project" value="TreeGrafter"/>
</dbReference>
<dbReference type="InterPro" id="IPR032041">
    <property type="entry name" value="Cdc73_N"/>
</dbReference>
<proteinExistence type="inferred from homology"/>
<dbReference type="InterPro" id="IPR007852">
    <property type="entry name" value="Cdc73/Parafibromin"/>
</dbReference>
<dbReference type="InterPro" id="IPR038103">
    <property type="entry name" value="CDC73_C_sf"/>
</dbReference>
<dbReference type="PANTHER" id="PTHR12466">
    <property type="entry name" value="CDC73 DOMAIN PROTEIN"/>
    <property type="match status" value="1"/>
</dbReference>
<feature type="region of interest" description="Disordered" evidence="5">
    <location>
        <begin position="168"/>
        <end position="240"/>
    </location>
</feature>
<evidence type="ECO:0000259" key="7">
    <source>
        <dbReference type="Pfam" id="PF16050"/>
    </source>
</evidence>
<evidence type="ECO:0000256" key="5">
    <source>
        <dbReference type="SAM" id="MobiDB-lite"/>
    </source>
</evidence>
<dbReference type="Pfam" id="PF16050">
    <property type="entry name" value="CDC73_N"/>
    <property type="match status" value="1"/>
</dbReference>
<feature type="region of interest" description="Disordered" evidence="5">
    <location>
        <begin position="109"/>
        <end position="137"/>
    </location>
</feature>
<comment type="subcellular location">
    <subcellularLocation>
        <location evidence="1">Nucleus</location>
    </subcellularLocation>
</comment>
<comment type="similarity">
    <text evidence="2">Belongs to the CDC73 family.</text>
</comment>
<dbReference type="InterPro" id="IPR031336">
    <property type="entry name" value="CDC73_C"/>
</dbReference>
<evidence type="ECO:0000256" key="2">
    <source>
        <dbReference type="ARBA" id="ARBA00010427"/>
    </source>
</evidence>
<reference evidence="8" key="1">
    <citation type="submission" date="2021-01" db="EMBL/GenBank/DDBJ databases">
        <authorList>
            <person name="Corre E."/>
            <person name="Pelletier E."/>
            <person name="Niang G."/>
            <person name="Scheremetjew M."/>
            <person name="Finn R."/>
            <person name="Kale V."/>
            <person name="Holt S."/>
            <person name="Cochrane G."/>
            <person name="Meng A."/>
            <person name="Brown T."/>
            <person name="Cohen L."/>
        </authorList>
    </citation>
    <scope>NUCLEOTIDE SEQUENCE</scope>
    <source>
        <strain evidence="8">NIES-2562</strain>
    </source>
</reference>
<dbReference type="GO" id="GO:0000993">
    <property type="term" value="F:RNA polymerase II complex binding"/>
    <property type="evidence" value="ECO:0007669"/>
    <property type="project" value="TreeGrafter"/>
</dbReference>
<evidence type="ECO:0000256" key="1">
    <source>
        <dbReference type="ARBA" id="ARBA00004123"/>
    </source>
</evidence>
<name>A0A7S3DHK3_9EUKA</name>
<protein>
    <recommendedName>
        <fullName evidence="9">Cell division control protein 73 C-terminal domain-containing protein</fullName>
    </recommendedName>
</protein>
<dbReference type="GO" id="GO:0016593">
    <property type="term" value="C:Cdc73/Paf1 complex"/>
    <property type="evidence" value="ECO:0007669"/>
    <property type="project" value="InterPro"/>
</dbReference>
<feature type="compositionally biased region" description="Basic and acidic residues" evidence="5">
    <location>
        <begin position="128"/>
        <end position="137"/>
    </location>
</feature>
<organism evidence="8">
    <name type="scientific">Palpitomonas bilix</name>
    <dbReference type="NCBI Taxonomy" id="652834"/>
    <lineage>
        <taxon>Eukaryota</taxon>
        <taxon>Eukaryota incertae sedis</taxon>
    </lineage>
</organism>
<dbReference type="Gene3D" id="3.40.50.11990">
    <property type="entry name" value="RNA polymerase II accessory factor, Cdc73 C-terminal domain"/>
    <property type="match status" value="1"/>
</dbReference>
<evidence type="ECO:0000256" key="4">
    <source>
        <dbReference type="ARBA" id="ARBA00023242"/>
    </source>
</evidence>